<gene>
    <name evidence="7" type="ORF">DFR41_101972</name>
</gene>
<dbReference type="InterPro" id="IPR051453">
    <property type="entry name" value="MBL_Glyoxalase_II"/>
</dbReference>
<keyword evidence="8" id="KW-1185">Reference proteome</keyword>
<sequence>MTHRLPRGLLAAAVATALWGCASTPPAAQRPSEASIAAHVEAATRAAGSDLGEVLTLCKPVPTARPVQNEDSDRGLRALINRPPPPPGRAFDNLYFVGGDWASAWAVDTPEGIILIDALNNQAEAAALIEGGMRKLGLDPARIRYIVVTHGHGDHYGGAPYLAQKYGARVVMSDTDWTMMETRLEFATPIWGAPPKRDISVKDGDKLTLGGTSLTLYVTPGHTWGTLSPVFDVTWQGQKHRVLLWGGTGFNFGADIPRMEAYGNSTQRMVKVVRTEGIDVMLSNHSRVDGSQGKMARLRQAAGTGPNPFVVGEPTVERTLTVMNECSLAQRDRFALLP</sequence>
<dbReference type="AlphaFoldDB" id="A0A370FNA8"/>
<dbReference type="SUPFAM" id="SSF56281">
    <property type="entry name" value="Metallo-hydrolase/oxidoreductase"/>
    <property type="match status" value="1"/>
</dbReference>
<dbReference type="GO" id="GO:0046872">
    <property type="term" value="F:metal ion binding"/>
    <property type="evidence" value="ECO:0007669"/>
    <property type="project" value="UniProtKB-KW"/>
</dbReference>
<dbReference type="Gene3D" id="3.60.15.10">
    <property type="entry name" value="Ribonuclease Z/Hydroxyacylglutathione hydrolase-like"/>
    <property type="match status" value="1"/>
</dbReference>
<keyword evidence="4" id="KW-0862">Zinc</keyword>
<dbReference type="CDD" id="cd16280">
    <property type="entry name" value="metallo-hydrolase-like_MBL-fold"/>
    <property type="match status" value="1"/>
</dbReference>
<feature type="chain" id="PRO_5016604071" evidence="5">
    <location>
        <begin position="28"/>
        <end position="338"/>
    </location>
</feature>
<evidence type="ECO:0000256" key="5">
    <source>
        <dbReference type="SAM" id="SignalP"/>
    </source>
</evidence>
<comment type="caution">
    <text evidence="7">The sequence shown here is derived from an EMBL/GenBank/DDBJ whole genome shotgun (WGS) entry which is preliminary data.</text>
</comment>
<evidence type="ECO:0000256" key="2">
    <source>
        <dbReference type="ARBA" id="ARBA00022723"/>
    </source>
</evidence>
<dbReference type="Pfam" id="PF00753">
    <property type="entry name" value="Lactamase_B"/>
    <property type="match status" value="1"/>
</dbReference>
<proteinExistence type="predicted"/>
<comment type="cofactor">
    <cofactor evidence="1">
        <name>Zn(2+)</name>
        <dbReference type="ChEBI" id="CHEBI:29105"/>
    </cofactor>
</comment>
<accession>A0A370FNA8</accession>
<evidence type="ECO:0000313" key="7">
    <source>
        <dbReference type="EMBL" id="RDI29216.1"/>
    </source>
</evidence>
<reference evidence="7 8" key="1">
    <citation type="submission" date="2018-07" db="EMBL/GenBank/DDBJ databases">
        <title>Genomic Encyclopedia of Type Strains, Phase IV (KMG-IV): sequencing the most valuable type-strain genomes for metagenomic binning, comparative biology and taxonomic classification.</title>
        <authorList>
            <person name="Goeker M."/>
        </authorList>
    </citation>
    <scope>NUCLEOTIDE SEQUENCE [LARGE SCALE GENOMIC DNA]</scope>
    <source>
        <strain evidence="7 8">DSM 21352</strain>
    </source>
</reference>
<evidence type="ECO:0000256" key="1">
    <source>
        <dbReference type="ARBA" id="ARBA00001947"/>
    </source>
</evidence>
<keyword evidence="2" id="KW-0479">Metal-binding</keyword>
<dbReference type="EMBL" id="QQAV01000001">
    <property type="protein sequence ID" value="RDI29216.1"/>
    <property type="molecule type" value="Genomic_DNA"/>
</dbReference>
<dbReference type="InterPro" id="IPR001279">
    <property type="entry name" value="Metallo-B-lactamas"/>
</dbReference>
<dbReference type="SMART" id="SM00849">
    <property type="entry name" value="Lactamase_B"/>
    <property type="match status" value="1"/>
</dbReference>
<dbReference type="PANTHER" id="PTHR46233:SF3">
    <property type="entry name" value="HYDROXYACYLGLUTATHIONE HYDROLASE GLOC"/>
    <property type="match status" value="1"/>
</dbReference>
<feature type="domain" description="Metallo-beta-lactamase" evidence="6">
    <location>
        <begin position="101"/>
        <end position="285"/>
    </location>
</feature>
<dbReference type="InterPro" id="IPR036866">
    <property type="entry name" value="RibonucZ/Hydroxyglut_hydro"/>
</dbReference>
<name>A0A370FNA8_9BURK</name>
<evidence type="ECO:0000256" key="3">
    <source>
        <dbReference type="ARBA" id="ARBA00022801"/>
    </source>
</evidence>
<protein>
    <submittedName>
        <fullName evidence="7">Metallo-beta-lactamase class B</fullName>
    </submittedName>
</protein>
<dbReference type="OrthoDB" id="9784009at2"/>
<keyword evidence="5" id="KW-0732">Signal</keyword>
<evidence type="ECO:0000313" key="8">
    <source>
        <dbReference type="Proteomes" id="UP000255265"/>
    </source>
</evidence>
<organism evidence="7 8">
    <name type="scientific">Pseudacidovorax intermedius</name>
    <dbReference type="NCBI Taxonomy" id="433924"/>
    <lineage>
        <taxon>Bacteria</taxon>
        <taxon>Pseudomonadati</taxon>
        <taxon>Pseudomonadota</taxon>
        <taxon>Betaproteobacteria</taxon>
        <taxon>Burkholderiales</taxon>
        <taxon>Comamonadaceae</taxon>
        <taxon>Pseudacidovorax</taxon>
    </lineage>
</organism>
<dbReference type="GO" id="GO:0016787">
    <property type="term" value="F:hydrolase activity"/>
    <property type="evidence" value="ECO:0007669"/>
    <property type="project" value="UniProtKB-KW"/>
</dbReference>
<dbReference type="PANTHER" id="PTHR46233">
    <property type="entry name" value="HYDROXYACYLGLUTATHIONE HYDROLASE GLOC"/>
    <property type="match status" value="1"/>
</dbReference>
<evidence type="ECO:0000256" key="4">
    <source>
        <dbReference type="ARBA" id="ARBA00022833"/>
    </source>
</evidence>
<keyword evidence="3" id="KW-0378">Hydrolase</keyword>
<feature type="signal peptide" evidence="5">
    <location>
        <begin position="1"/>
        <end position="27"/>
    </location>
</feature>
<evidence type="ECO:0000259" key="6">
    <source>
        <dbReference type="SMART" id="SM00849"/>
    </source>
</evidence>
<dbReference type="Proteomes" id="UP000255265">
    <property type="component" value="Unassembled WGS sequence"/>
</dbReference>
<dbReference type="RefSeq" id="WP_114801878.1">
    <property type="nucleotide sequence ID" value="NZ_QQAV01000001.1"/>
</dbReference>